<dbReference type="SUPFAM" id="SSF53163">
    <property type="entry name" value="HybD-like"/>
    <property type="match status" value="1"/>
</dbReference>
<protein>
    <submittedName>
        <fullName evidence="5">Peptidase M52, hydrogen uptake protein</fullName>
    </submittedName>
</protein>
<dbReference type="EMBL" id="DS999411">
    <property type="protein sequence ID" value="EED35794.1"/>
    <property type="molecule type" value="Genomic_DNA"/>
</dbReference>
<evidence type="ECO:0000256" key="3">
    <source>
        <dbReference type="ARBA" id="ARBA00022750"/>
    </source>
</evidence>
<dbReference type="AlphaFoldDB" id="B8KXU5"/>
<dbReference type="PANTHER" id="PTHR30302:SF1">
    <property type="entry name" value="HYDROGENASE 2 MATURATION PROTEASE"/>
    <property type="match status" value="1"/>
</dbReference>
<sequence length="154" mass="15666">MNSRRLVIGIGNSDRADDGAGPAAARALMLDSPVDTSIIESSGDPGSLIEQLTGSDAVFFVDACASGAAAGTVHRFAVSEEPLPEIFGAVSTHGLGLGTALELARMMGVLPETVVVFGIEAESFETGLPLSPAVASATEVVAIRIRDELAQLSA</sequence>
<dbReference type="NCBIfam" id="TIGR00072">
    <property type="entry name" value="hydrog_prot"/>
    <property type="match status" value="1"/>
</dbReference>
<dbReference type="Pfam" id="PF01750">
    <property type="entry name" value="HycI"/>
    <property type="match status" value="1"/>
</dbReference>
<dbReference type="eggNOG" id="COG0680">
    <property type="taxonomic scope" value="Bacteria"/>
</dbReference>
<gene>
    <name evidence="5" type="ORF">NOR51B_1741</name>
</gene>
<dbReference type="InterPro" id="IPR023430">
    <property type="entry name" value="Pept_HybD-like_dom_sf"/>
</dbReference>
<evidence type="ECO:0000313" key="6">
    <source>
        <dbReference type="Proteomes" id="UP000004699"/>
    </source>
</evidence>
<comment type="similarity">
    <text evidence="1">Belongs to the peptidase A31 family.</text>
</comment>
<keyword evidence="2" id="KW-0645">Protease</keyword>
<keyword evidence="4" id="KW-0378">Hydrolase</keyword>
<organism evidence="5 6">
    <name type="scientific">Luminiphilus syltensis NOR5-1B</name>
    <dbReference type="NCBI Taxonomy" id="565045"/>
    <lineage>
        <taxon>Bacteria</taxon>
        <taxon>Pseudomonadati</taxon>
        <taxon>Pseudomonadota</taxon>
        <taxon>Gammaproteobacteria</taxon>
        <taxon>Cellvibrionales</taxon>
        <taxon>Halieaceae</taxon>
        <taxon>Luminiphilus</taxon>
    </lineage>
</organism>
<reference evidence="6" key="1">
    <citation type="journal article" date="2013" name="BMC Microbiol.">
        <title>Taxonomy and evolution of bacteriochlorophyll a-containing members of the OM60/NOR5 clade of marine gammaproteobacteria: description of Luminiphilus syltensis gen. nov., sp. nov., reclassification of Haliea rubra as Pseudohaliea rubra gen. nov., comb. nov., and emendation of Chromatocurvus halotolerans.</title>
        <authorList>
            <person name="Spring S."/>
            <person name="Riedel T."/>
            <person name="Sproer C."/>
            <person name="Yan S."/>
            <person name="Harder J."/>
            <person name="Fuchs B.M."/>
        </authorList>
    </citation>
    <scope>NUCLEOTIDE SEQUENCE [LARGE SCALE GENOMIC DNA]</scope>
    <source>
        <strain evidence="6">NOR51-B</strain>
    </source>
</reference>
<dbReference type="PANTHER" id="PTHR30302">
    <property type="entry name" value="HYDROGENASE 1 MATURATION PROTEASE"/>
    <property type="match status" value="1"/>
</dbReference>
<dbReference type="GO" id="GO:0016485">
    <property type="term" value="P:protein processing"/>
    <property type="evidence" value="ECO:0007669"/>
    <property type="project" value="TreeGrafter"/>
</dbReference>
<dbReference type="HOGENOM" id="CLU_099037_2_1_6"/>
<proteinExistence type="inferred from homology"/>
<dbReference type="RefSeq" id="WP_009020540.1">
    <property type="nucleotide sequence ID" value="NZ_DS999411.1"/>
</dbReference>
<evidence type="ECO:0000256" key="4">
    <source>
        <dbReference type="ARBA" id="ARBA00022801"/>
    </source>
</evidence>
<dbReference type="STRING" id="565045.NOR51B_1741"/>
<dbReference type="CDD" id="cd00518">
    <property type="entry name" value="H2MP"/>
    <property type="match status" value="1"/>
</dbReference>
<dbReference type="Gene3D" id="3.40.50.1450">
    <property type="entry name" value="HybD-like"/>
    <property type="match status" value="1"/>
</dbReference>
<dbReference type="Proteomes" id="UP000004699">
    <property type="component" value="Unassembled WGS sequence"/>
</dbReference>
<evidence type="ECO:0000256" key="1">
    <source>
        <dbReference type="ARBA" id="ARBA00006814"/>
    </source>
</evidence>
<keyword evidence="6" id="KW-1185">Reference proteome</keyword>
<evidence type="ECO:0000256" key="2">
    <source>
        <dbReference type="ARBA" id="ARBA00022670"/>
    </source>
</evidence>
<name>B8KXU5_9GAMM</name>
<evidence type="ECO:0000313" key="5">
    <source>
        <dbReference type="EMBL" id="EED35794.1"/>
    </source>
</evidence>
<dbReference type="GO" id="GO:0004190">
    <property type="term" value="F:aspartic-type endopeptidase activity"/>
    <property type="evidence" value="ECO:0007669"/>
    <property type="project" value="UniProtKB-KW"/>
</dbReference>
<dbReference type="GO" id="GO:0008047">
    <property type="term" value="F:enzyme activator activity"/>
    <property type="evidence" value="ECO:0007669"/>
    <property type="project" value="InterPro"/>
</dbReference>
<dbReference type="OrthoDB" id="9808862at2"/>
<accession>B8KXU5</accession>
<keyword evidence="3" id="KW-0064">Aspartyl protease</keyword>
<dbReference type="InterPro" id="IPR000671">
    <property type="entry name" value="Peptidase_A31"/>
</dbReference>